<dbReference type="Proteomes" id="UP000601171">
    <property type="component" value="Unassembled WGS sequence"/>
</dbReference>
<proteinExistence type="predicted"/>
<dbReference type="EMBL" id="JACRTG010000016">
    <property type="protein sequence ID" value="MBC8587958.1"/>
    <property type="molecule type" value="Genomic_DNA"/>
</dbReference>
<evidence type="ECO:0000313" key="2">
    <source>
        <dbReference type="Proteomes" id="UP000601171"/>
    </source>
</evidence>
<gene>
    <name evidence="1" type="ORF">H8707_06870</name>
</gene>
<reference evidence="1" key="1">
    <citation type="submission" date="2020-08" db="EMBL/GenBank/DDBJ databases">
        <title>Genome public.</title>
        <authorList>
            <person name="Liu C."/>
            <person name="Sun Q."/>
        </authorList>
    </citation>
    <scope>NUCLEOTIDE SEQUENCE</scope>
    <source>
        <strain evidence="1">BX21</strain>
    </source>
</reference>
<comment type="caution">
    <text evidence="1">The sequence shown here is derived from an EMBL/GenBank/DDBJ whole genome shotgun (WGS) entry which is preliminary data.</text>
</comment>
<protein>
    <submittedName>
        <fullName evidence="1">Uncharacterized protein</fullName>
    </submittedName>
</protein>
<name>A0A926EQN6_9FIRM</name>
<accession>A0A926EQN6</accession>
<dbReference type="RefSeq" id="WP_262429402.1">
    <property type="nucleotide sequence ID" value="NZ_JACRTG010000016.1"/>
</dbReference>
<keyword evidence="2" id="KW-1185">Reference proteome</keyword>
<sequence>MNWQKFHLQKYGEKYGFPVGAPDDVPGLALAYGKHFAENEETEGALYCFNIAYELTGDENIKKIIDDLSK</sequence>
<dbReference type="AlphaFoldDB" id="A0A926EQN6"/>
<evidence type="ECO:0000313" key="1">
    <source>
        <dbReference type="EMBL" id="MBC8587958.1"/>
    </source>
</evidence>
<organism evidence="1 2">
    <name type="scientific">Paratissierella segnis</name>
    <dbReference type="NCBI Taxonomy" id="2763679"/>
    <lineage>
        <taxon>Bacteria</taxon>
        <taxon>Bacillati</taxon>
        <taxon>Bacillota</taxon>
        <taxon>Tissierellia</taxon>
        <taxon>Tissierellales</taxon>
        <taxon>Tissierellaceae</taxon>
        <taxon>Paratissierella</taxon>
    </lineage>
</organism>